<dbReference type="STRING" id="229919.GCA_001050195_03185"/>
<organism evidence="2 3">
    <name type="scientific">Anaerolinea thermolimosa</name>
    <dbReference type="NCBI Taxonomy" id="229919"/>
    <lineage>
        <taxon>Bacteria</taxon>
        <taxon>Bacillati</taxon>
        <taxon>Chloroflexota</taxon>
        <taxon>Anaerolineae</taxon>
        <taxon>Anaerolineales</taxon>
        <taxon>Anaerolineaceae</taxon>
        <taxon>Anaerolinea</taxon>
    </lineage>
</organism>
<dbReference type="InterPro" id="IPR029441">
    <property type="entry name" value="Cass2"/>
</dbReference>
<proteinExistence type="predicted"/>
<dbReference type="Gene3D" id="3.20.80.10">
    <property type="entry name" value="Regulatory factor, effector binding domain"/>
    <property type="match status" value="1"/>
</dbReference>
<dbReference type="SUPFAM" id="SSF55136">
    <property type="entry name" value="Probable bacterial effector-binding domain"/>
    <property type="match status" value="1"/>
</dbReference>
<dbReference type="Pfam" id="PF14526">
    <property type="entry name" value="Cass2"/>
    <property type="match status" value="1"/>
</dbReference>
<evidence type="ECO:0000259" key="1">
    <source>
        <dbReference type="SMART" id="SM00871"/>
    </source>
</evidence>
<feature type="domain" description="AraC effector-binding" evidence="1">
    <location>
        <begin position="32"/>
        <end position="183"/>
    </location>
</feature>
<evidence type="ECO:0000313" key="2">
    <source>
        <dbReference type="EMBL" id="HCE16854.1"/>
    </source>
</evidence>
<dbReference type="AlphaFoldDB" id="A0A3D1JEI7"/>
<dbReference type="Proteomes" id="UP000264141">
    <property type="component" value="Unassembled WGS sequence"/>
</dbReference>
<reference evidence="2 3" key="1">
    <citation type="journal article" date="2018" name="Nat. Biotechnol.">
        <title>A standardized bacterial taxonomy based on genome phylogeny substantially revises the tree of life.</title>
        <authorList>
            <person name="Parks D.H."/>
            <person name="Chuvochina M."/>
            <person name="Waite D.W."/>
            <person name="Rinke C."/>
            <person name="Skarshewski A."/>
            <person name="Chaumeil P.A."/>
            <person name="Hugenholtz P."/>
        </authorList>
    </citation>
    <scope>NUCLEOTIDE SEQUENCE [LARGE SCALE GENOMIC DNA]</scope>
    <source>
        <strain evidence="2">UBA8781</strain>
    </source>
</reference>
<comment type="caution">
    <text evidence="2">The sequence shown here is derived from an EMBL/GenBank/DDBJ whole genome shotgun (WGS) entry which is preliminary data.</text>
</comment>
<sequence length="184" mass="21553">MTGDVRYFRYDQAGSIRRFNNRRKQIMHDEELPVRIVRLEPLRVACLNGYGASPERTAFELLRAYVREKGLDRDGKPHRYFGYNNPNPSPGSPNYGYDVWVTVDESIQSEGDVRVFDFPGGLYAVMRIHPKDGDDIHRSWMKLVAWRERSPYRMGSHQWLEEHFGDLEQGFPDLVLDLYMPIAE</sequence>
<accession>A0A3D1JEI7</accession>
<dbReference type="InterPro" id="IPR010499">
    <property type="entry name" value="AraC_E-bd"/>
</dbReference>
<name>A0A3D1JEI7_9CHLR</name>
<dbReference type="OrthoDB" id="92548at2"/>
<dbReference type="EMBL" id="DPBP01000014">
    <property type="protein sequence ID" value="HCE16854.1"/>
    <property type="molecule type" value="Genomic_DNA"/>
</dbReference>
<dbReference type="SMART" id="SM00871">
    <property type="entry name" value="AraC_E_bind"/>
    <property type="match status" value="1"/>
</dbReference>
<gene>
    <name evidence="2" type="ORF">DEQ80_03250</name>
</gene>
<evidence type="ECO:0000313" key="3">
    <source>
        <dbReference type="Proteomes" id="UP000264141"/>
    </source>
</evidence>
<protein>
    <submittedName>
        <fullName evidence="2">AraC family transcriptional regulator</fullName>
    </submittedName>
</protein>
<dbReference type="InterPro" id="IPR011256">
    <property type="entry name" value="Reg_factor_effector_dom_sf"/>
</dbReference>